<dbReference type="EMBL" id="RAPY01000003">
    <property type="protein sequence ID" value="RKE49587.1"/>
    <property type="molecule type" value="Genomic_DNA"/>
</dbReference>
<accession>A0A420AYR0</accession>
<comment type="caution">
    <text evidence="2">The sequence shown here is derived from an EMBL/GenBank/DDBJ whole genome shotgun (WGS) entry which is preliminary data.</text>
</comment>
<dbReference type="RefSeq" id="WP_120260414.1">
    <property type="nucleotide sequence ID" value="NZ_RAPY01000003.1"/>
</dbReference>
<evidence type="ECO:0000313" key="2">
    <source>
        <dbReference type="EMBL" id="RKE49587.1"/>
    </source>
</evidence>
<proteinExistence type="predicted"/>
<gene>
    <name evidence="2" type="ORF">DFQ12_3706</name>
</gene>
<dbReference type="Pfam" id="PF18942">
    <property type="entry name" value="DUF5689"/>
    <property type="match status" value="1"/>
</dbReference>
<dbReference type="InterPro" id="IPR043744">
    <property type="entry name" value="DUF5689"/>
</dbReference>
<dbReference type="Proteomes" id="UP000286246">
    <property type="component" value="Unassembled WGS sequence"/>
</dbReference>
<evidence type="ECO:0000259" key="1">
    <source>
        <dbReference type="Pfam" id="PF18942"/>
    </source>
</evidence>
<protein>
    <recommendedName>
        <fullName evidence="1">DUF5689 domain-containing protein</fullName>
    </recommendedName>
</protein>
<name>A0A420AYR0_SPHD1</name>
<organism evidence="2 3">
    <name type="scientific">Sphingobacterium detergens</name>
    <dbReference type="NCBI Taxonomy" id="1145106"/>
    <lineage>
        <taxon>Bacteria</taxon>
        <taxon>Pseudomonadati</taxon>
        <taxon>Bacteroidota</taxon>
        <taxon>Sphingobacteriia</taxon>
        <taxon>Sphingobacteriales</taxon>
        <taxon>Sphingobacteriaceae</taxon>
        <taxon>Sphingobacterium</taxon>
    </lineage>
</organism>
<feature type="domain" description="DUF5689" evidence="1">
    <location>
        <begin position="36"/>
        <end position="234"/>
    </location>
</feature>
<evidence type="ECO:0000313" key="3">
    <source>
        <dbReference type="Proteomes" id="UP000286246"/>
    </source>
</evidence>
<dbReference type="PROSITE" id="PS51257">
    <property type="entry name" value="PROKAR_LIPOPROTEIN"/>
    <property type="match status" value="1"/>
</dbReference>
<keyword evidence="3" id="KW-1185">Reference proteome</keyword>
<dbReference type="OrthoDB" id="1111074at2"/>
<sequence length="508" mass="54912">MKKYILYTIVSVMGVLSLGSCSKDGNYPGGVISSYIGIFDVRSIYKGQSVQISQDNLDGSTTIAGVVVSDHREGNFPEGYLVIQDRRRLNQLRGITIPLGKAAENYIIGDSLEINIVGSELTREDGVLQLKNVLESNIVKIASDRPIPNNRVTAKDILVNPDKYESTLVAIVKGGFNPLPAAGDILEGQKTLNDGFGNLNMVTKSSAKFAKKNLSVLANYFGVIFNKQGADGNLVPYEVLRRESDIQELSSVIEHTPVAISGFASDVKGSDGNYEYIQLLAIEDIDFTKTPYSVIVSNNANASTPTGVPAKGWATGGMRTYKLNITSGTVTKGQYFYVGGKYKLINGSSSTDISNAKWVLNYDYVTKDGFDGIGNKTGGLMANSGNAFGIAVFNTTTVTEAIKPVDVMYISGGGALTDGTKGYRITNNDYYDVIDPLSLKAQPFFMAGTNNIFLKYNTSDVGYFVSLGGVYNTSLARWTSARSQNNIEMTKASTLTEIENELSTKIEQ</sequence>
<reference evidence="2 3" key="1">
    <citation type="submission" date="2018-09" db="EMBL/GenBank/DDBJ databases">
        <title>Genomic Encyclopedia of Type Strains, Phase III (KMG-III): the genomes of soil and plant-associated and newly described type strains.</title>
        <authorList>
            <person name="Whitman W."/>
        </authorList>
    </citation>
    <scope>NUCLEOTIDE SEQUENCE [LARGE SCALE GENOMIC DNA]</scope>
    <source>
        <strain evidence="2 3">CECT 7938</strain>
    </source>
</reference>
<dbReference type="AlphaFoldDB" id="A0A420AYR0"/>